<protein>
    <submittedName>
        <fullName evidence="2">Uncharacterized protein</fullName>
    </submittedName>
</protein>
<proteinExistence type="predicted"/>
<keyword evidence="1" id="KW-0812">Transmembrane</keyword>
<feature type="transmembrane region" description="Helical" evidence="1">
    <location>
        <begin position="77"/>
        <end position="98"/>
    </location>
</feature>
<dbReference type="Proteomes" id="UP001529085">
    <property type="component" value="Unassembled WGS sequence"/>
</dbReference>
<accession>A0ABT6FZ18</accession>
<feature type="transmembrane region" description="Helical" evidence="1">
    <location>
        <begin position="53"/>
        <end position="70"/>
    </location>
</feature>
<evidence type="ECO:0000313" key="2">
    <source>
        <dbReference type="EMBL" id="MDG4715031.1"/>
    </source>
</evidence>
<evidence type="ECO:0000256" key="1">
    <source>
        <dbReference type="SAM" id="Phobius"/>
    </source>
</evidence>
<gene>
    <name evidence="2" type="ORF">P7122_04035</name>
</gene>
<feature type="transmembrane region" description="Helical" evidence="1">
    <location>
        <begin position="7"/>
        <end position="33"/>
    </location>
</feature>
<comment type="caution">
    <text evidence="2">The sequence shown here is derived from an EMBL/GenBank/DDBJ whole genome shotgun (WGS) entry which is preliminary data.</text>
</comment>
<keyword evidence="1" id="KW-1133">Transmembrane helix</keyword>
<keyword evidence="3" id="KW-1185">Reference proteome</keyword>
<organism evidence="2 3">
    <name type="scientific">Winogradskyella marincola</name>
    <dbReference type="NCBI Taxonomy" id="3037795"/>
    <lineage>
        <taxon>Bacteria</taxon>
        <taxon>Pseudomonadati</taxon>
        <taxon>Bacteroidota</taxon>
        <taxon>Flavobacteriia</taxon>
        <taxon>Flavobacteriales</taxon>
        <taxon>Flavobacteriaceae</taxon>
        <taxon>Winogradskyella</taxon>
    </lineage>
</organism>
<reference evidence="2 3" key="1">
    <citation type="submission" date="2023-03" db="EMBL/GenBank/DDBJ databases">
        <title>Strain YYF002 represents a novel species in the genus Winogradskyella isolated from seawater.</title>
        <authorList>
            <person name="Fu Z.-Y."/>
        </authorList>
    </citation>
    <scope>NUCLEOTIDE SEQUENCE [LARGE SCALE GENOMIC DNA]</scope>
    <source>
        <strain evidence="2 3">YYF002</strain>
    </source>
</reference>
<dbReference type="EMBL" id="JARSBN010000002">
    <property type="protein sequence ID" value="MDG4715031.1"/>
    <property type="molecule type" value="Genomic_DNA"/>
</dbReference>
<dbReference type="RefSeq" id="WP_278004499.1">
    <property type="nucleotide sequence ID" value="NZ_JARSBN010000002.1"/>
</dbReference>
<sequence>MQRIKIVYIIMHSIILFGAGHGVGFLILTDIIFISDFLEGSFKFNYSFLTNEYLSAIGFFSLLGKVLIGLSMLRLKLFVKNILSVIGTLLLIYSVYILSSHNAYVGMLNISSLMIIVFYVFSAGMVLKELSLTDYLFNKLK</sequence>
<evidence type="ECO:0000313" key="3">
    <source>
        <dbReference type="Proteomes" id="UP001529085"/>
    </source>
</evidence>
<feature type="transmembrane region" description="Helical" evidence="1">
    <location>
        <begin position="104"/>
        <end position="127"/>
    </location>
</feature>
<keyword evidence="1" id="KW-0472">Membrane</keyword>
<name>A0ABT6FZ18_9FLAO</name>